<sequence>MRIRVLIVLLFLAAGAYVSHARVESAVLPQRALSDFPLALGEWRSTGQVFFDSETMAVLRPTDYLVRLYTNDAGRRIGLYVGFHGGGKGAGAIHSPRNCLPGAGWLQVDSARMDVPTPAGAVRLVRATYAKEAEGAVYYYWYEVRGETITDDMDLKLAELRNAVLHGRRDAAFIRLDVPVHQGPGSRRGRGCLHCPVVPDVAFVPAAMTVGKKGKTGAAGFTENRRLGLRVKGKRHARPAHHR</sequence>
<dbReference type="AlphaFoldDB" id="B8DK32"/>
<protein>
    <submittedName>
        <fullName evidence="2">EpsI family protein</fullName>
    </submittedName>
</protein>
<dbReference type="KEGG" id="dvm:DvMF_0671"/>
<evidence type="ECO:0000259" key="1">
    <source>
        <dbReference type="Pfam" id="PF11984"/>
    </source>
</evidence>
<dbReference type="STRING" id="883.DvMF_0671"/>
<evidence type="ECO:0000313" key="2">
    <source>
        <dbReference type="EMBL" id="ACL07628.1"/>
    </source>
</evidence>
<organism evidence="2">
    <name type="scientific">Nitratidesulfovibrio vulgaris (strain DSM 19637 / Miyazaki F)</name>
    <name type="common">Desulfovibrio vulgaris</name>
    <dbReference type="NCBI Taxonomy" id="883"/>
    <lineage>
        <taxon>Bacteria</taxon>
        <taxon>Pseudomonadati</taxon>
        <taxon>Thermodesulfobacteriota</taxon>
        <taxon>Desulfovibrionia</taxon>
        <taxon>Desulfovibrionales</taxon>
        <taxon>Desulfovibrionaceae</taxon>
        <taxon>Nitratidesulfovibrio</taxon>
    </lineage>
</organism>
<dbReference type="Pfam" id="PF11984">
    <property type="entry name" value="DUF3485"/>
    <property type="match status" value="1"/>
</dbReference>
<reference evidence="2" key="1">
    <citation type="submission" date="2008-10" db="EMBL/GenBank/DDBJ databases">
        <title>Complete sequence of Desulfovibrio vulgaris str. 'Miyazaki F'.</title>
        <authorList>
            <person name="Lucas S."/>
            <person name="Copeland A."/>
            <person name="Lapidus A."/>
            <person name="Glavina del Rio T."/>
            <person name="Dalin E."/>
            <person name="Tice H."/>
            <person name="Bruce D."/>
            <person name="Goodwin L."/>
            <person name="Pitluck S."/>
            <person name="Sims D."/>
            <person name="Brettin T."/>
            <person name="Detter J.C."/>
            <person name="Han C."/>
            <person name="Larimer F."/>
            <person name="Land M."/>
            <person name="Hauser L."/>
            <person name="Kyrpides N."/>
            <person name="Mikhailova N."/>
            <person name="Hazen T.C."/>
            <person name="Richardson P."/>
        </authorList>
    </citation>
    <scope>NUCLEOTIDE SEQUENCE</scope>
    <source>
        <strain evidence="2">Miyazaki F</strain>
    </source>
</reference>
<dbReference type="EMBL" id="CP001197">
    <property type="protein sequence ID" value="ACL07628.1"/>
    <property type="molecule type" value="Genomic_DNA"/>
</dbReference>
<feature type="domain" description="Methanolan biosynthesis EpsI" evidence="1">
    <location>
        <begin position="7"/>
        <end position="184"/>
    </location>
</feature>
<gene>
    <name evidence="2" type="ordered locus">DvMF_0671</name>
</gene>
<dbReference type="InterPro" id="IPR014263">
    <property type="entry name" value="Methanolan_biosynth_EpsI"/>
</dbReference>
<accession>B8DK32</accession>
<proteinExistence type="predicted"/>
<dbReference type="HOGENOM" id="CLU_096773_0_0_7"/>
<dbReference type="NCBIfam" id="TIGR02914">
    <property type="entry name" value="EpsI_fam"/>
    <property type="match status" value="1"/>
</dbReference>
<name>B8DK32_NITV9</name>
<dbReference type="eggNOG" id="COG1269">
    <property type="taxonomic scope" value="Bacteria"/>
</dbReference>